<feature type="region of interest" description="Disordered" evidence="1">
    <location>
        <begin position="24"/>
        <end position="45"/>
    </location>
</feature>
<evidence type="ECO:0000256" key="2">
    <source>
        <dbReference type="SAM" id="SignalP"/>
    </source>
</evidence>
<dbReference type="AlphaFoldDB" id="A0A914YSU8"/>
<name>A0A914YSU8_9BILA</name>
<dbReference type="WBParaSite" id="PSU_v2.g324.t1">
    <property type="protein sequence ID" value="PSU_v2.g324.t1"/>
    <property type="gene ID" value="PSU_v2.g324"/>
</dbReference>
<accession>A0A914YSU8</accession>
<evidence type="ECO:0000313" key="3">
    <source>
        <dbReference type="Proteomes" id="UP000887577"/>
    </source>
</evidence>
<protein>
    <submittedName>
        <fullName evidence="4">Uncharacterized protein</fullName>
    </submittedName>
</protein>
<reference evidence="4" key="1">
    <citation type="submission" date="2022-11" db="UniProtKB">
        <authorList>
            <consortium name="WormBaseParasite"/>
        </authorList>
    </citation>
    <scope>IDENTIFICATION</scope>
</reference>
<feature type="signal peptide" evidence="2">
    <location>
        <begin position="1"/>
        <end position="16"/>
    </location>
</feature>
<keyword evidence="3" id="KW-1185">Reference proteome</keyword>
<evidence type="ECO:0000313" key="4">
    <source>
        <dbReference type="WBParaSite" id="PSU_v2.g324.t1"/>
    </source>
</evidence>
<feature type="chain" id="PRO_5037158461" evidence="2">
    <location>
        <begin position="17"/>
        <end position="189"/>
    </location>
</feature>
<keyword evidence="2" id="KW-0732">Signal</keyword>
<dbReference type="Proteomes" id="UP000887577">
    <property type="component" value="Unplaced"/>
</dbReference>
<evidence type="ECO:0000256" key="1">
    <source>
        <dbReference type="SAM" id="MobiDB-lite"/>
    </source>
</evidence>
<sequence>MQLFVLFLIFINIVLSQQFESSTSPLQTTTTSPSKASSSSSDSSTTTITVTKETTKFDNFSTDSNSTLFPDFFTESPPIIYDLQCRVYAIKFNGNENETIISERYSTGCGAKCCMTFDGVKKGKDNLSGMAYGFCGCDSRNLTEYYYQCNSDNCNSIKNLLNKILHSNSSSSATFSIFTLIILINYSFI</sequence>
<proteinExistence type="predicted"/>
<organism evidence="3 4">
    <name type="scientific">Panagrolaimus superbus</name>
    <dbReference type="NCBI Taxonomy" id="310955"/>
    <lineage>
        <taxon>Eukaryota</taxon>
        <taxon>Metazoa</taxon>
        <taxon>Ecdysozoa</taxon>
        <taxon>Nematoda</taxon>
        <taxon>Chromadorea</taxon>
        <taxon>Rhabditida</taxon>
        <taxon>Tylenchina</taxon>
        <taxon>Panagrolaimomorpha</taxon>
        <taxon>Panagrolaimoidea</taxon>
        <taxon>Panagrolaimidae</taxon>
        <taxon>Panagrolaimus</taxon>
    </lineage>
</organism>